<feature type="region of interest" description="Disordered" evidence="1">
    <location>
        <begin position="78"/>
        <end position="111"/>
    </location>
</feature>
<feature type="compositionally biased region" description="Basic residues" evidence="1">
    <location>
        <begin position="87"/>
        <end position="99"/>
    </location>
</feature>
<evidence type="ECO:0000256" key="1">
    <source>
        <dbReference type="SAM" id="MobiDB-lite"/>
    </source>
</evidence>
<evidence type="ECO:0000313" key="5">
    <source>
        <dbReference type="Proteomes" id="UP000002051"/>
    </source>
</evidence>
<evidence type="ECO:0000313" key="4">
    <source>
        <dbReference type="EnsemblPlants" id="KEH28566"/>
    </source>
</evidence>
<dbReference type="EMBL" id="CM001220">
    <property type="protein sequence ID" value="KEH28566.1"/>
    <property type="molecule type" value="Genomic_DNA"/>
</dbReference>
<feature type="chain" id="PRO_5014499614" description="Transmembrane protein" evidence="2">
    <location>
        <begin position="21"/>
        <end position="142"/>
    </location>
</feature>
<reference evidence="3 5" key="1">
    <citation type="journal article" date="2011" name="Nature">
        <title>The Medicago genome provides insight into the evolution of rhizobial symbioses.</title>
        <authorList>
            <person name="Young N.D."/>
            <person name="Debelle F."/>
            <person name="Oldroyd G.E."/>
            <person name="Geurts R."/>
            <person name="Cannon S.B."/>
            <person name="Udvardi M.K."/>
            <person name="Benedito V.A."/>
            <person name="Mayer K.F."/>
            <person name="Gouzy J."/>
            <person name="Schoof H."/>
            <person name="Van de Peer Y."/>
            <person name="Proost S."/>
            <person name="Cook D.R."/>
            <person name="Meyers B.C."/>
            <person name="Spannagl M."/>
            <person name="Cheung F."/>
            <person name="De Mita S."/>
            <person name="Krishnakumar V."/>
            <person name="Gundlach H."/>
            <person name="Zhou S."/>
            <person name="Mudge J."/>
            <person name="Bharti A.K."/>
            <person name="Murray J.D."/>
            <person name="Naoumkina M.A."/>
            <person name="Rosen B."/>
            <person name="Silverstein K.A."/>
            <person name="Tang H."/>
            <person name="Rombauts S."/>
            <person name="Zhao P.X."/>
            <person name="Zhou P."/>
            <person name="Barbe V."/>
            <person name="Bardou P."/>
            <person name="Bechner M."/>
            <person name="Bellec A."/>
            <person name="Berger A."/>
            <person name="Berges H."/>
            <person name="Bidwell S."/>
            <person name="Bisseling T."/>
            <person name="Choisne N."/>
            <person name="Couloux A."/>
            <person name="Denny R."/>
            <person name="Deshpande S."/>
            <person name="Dai X."/>
            <person name="Doyle J.J."/>
            <person name="Dudez A.M."/>
            <person name="Farmer A.D."/>
            <person name="Fouteau S."/>
            <person name="Franken C."/>
            <person name="Gibelin C."/>
            <person name="Gish J."/>
            <person name="Goldstein S."/>
            <person name="Gonzalez A.J."/>
            <person name="Green P.J."/>
            <person name="Hallab A."/>
            <person name="Hartog M."/>
            <person name="Hua A."/>
            <person name="Humphray S.J."/>
            <person name="Jeong D.H."/>
            <person name="Jing Y."/>
            <person name="Jocker A."/>
            <person name="Kenton S.M."/>
            <person name="Kim D.J."/>
            <person name="Klee K."/>
            <person name="Lai H."/>
            <person name="Lang C."/>
            <person name="Lin S."/>
            <person name="Macmil S.L."/>
            <person name="Magdelenat G."/>
            <person name="Matthews L."/>
            <person name="McCorrison J."/>
            <person name="Monaghan E.L."/>
            <person name="Mun J.H."/>
            <person name="Najar F.Z."/>
            <person name="Nicholson C."/>
            <person name="Noirot C."/>
            <person name="O'Bleness M."/>
            <person name="Paule C.R."/>
            <person name="Poulain J."/>
            <person name="Prion F."/>
            <person name="Qin B."/>
            <person name="Qu C."/>
            <person name="Retzel E.F."/>
            <person name="Riddle C."/>
            <person name="Sallet E."/>
            <person name="Samain S."/>
            <person name="Samson N."/>
            <person name="Sanders I."/>
            <person name="Saurat O."/>
            <person name="Scarpelli C."/>
            <person name="Schiex T."/>
            <person name="Segurens B."/>
            <person name="Severin A.J."/>
            <person name="Sherrier D.J."/>
            <person name="Shi R."/>
            <person name="Sims S."/>
            <person name="Singer S.R."/>
            <person name="Sinharoy S."/>
            <person name="Sterck L."/>
            <person name="Viollet A."/>
            <person name="Wang B.B."/>
            <person name="Wang K."/>
            <person name="Wang M."/>
            <person name="Wang X."/>
            <person name="Warfsmann J."/>
            <person name="Weissenbach J."/>
            <person name="White D.D."/>
            <person name="White J.D."/>
            <person name="Wiley G.B."/>
            <person name="Wincker P."/>
            <person name="Xing Y."/>
            <person name="Yang L."/>
            <person name="Yao Z."/>
            <person name="Ying F."/>
            <person name="Zhai J."/>
            <person name="Zhou L."/>
            <person name="Zuber A."/>
            <person name="Denarie J."/>
            <person name="Dixon R.A."/>
            <person name="May G.D."/>
            <person name="Schwartz D.C."/>
            <person name="Rogers J."/>
            <person name="Quetier F."/>
            <person name="Town C.D."/>
            <person name="Roe B.A."/>
        </authorList>
    </citation>
    <scope>NUCLEOTIDE SEQUENCE [LARGE SCALE GENOMIC DNA]</scope>
    <source>
        <strain evidence="3">A17</strain>
        <strain evidence="4 5">cv. Jemalong A17</strain>
    </source>
</reference>
<dbReference type="PROSITE" id="PS51257">
    <property type="entry name" value="PROKAR_LIPOPROTEIN"/>
    <property type="match status" value="1"/>
</dbReference>
<dbReference type="Proteomes" id="UP000002051">
    <property type="component" value="Chromosome 4"/>
</dbReference>
<dbReference type="HOGENOM" id="CLU_1663376_0_0_1"/>
<keyword evidence="5" id="KW-1185">Reference proteome</keyword>
<keyword evidence="2" id="KW-0732">Signal</keyword>
<name>A0A072UGJ6_MEDTR</name>
<protein>
    <recommendedName>
        <fullName evidence="6">Transmembrane protein</fullName>
    </recommendedName>
</protein>
<evidence type="ECO:0000256" key="2">
    <source>
        <dbReference type="SAM" id="SignalP"/>
    </source>
</evidence>
<accession>A0A072UGJ6</accession>
<gene>
    <name evidence="3" type="ordered locus">MTR_4g007590</name>
</gene>
<dbReference type="AlphaFoldDB" id="A0A072UGJ6"/>
<feature type="signal peptide" evidence="2">
    <location>
        <begin position="1"/>
        <end position="20"/>
    </location>
</feature>
<proteinExistence type="predicted"/>
<reference evidence="4" key="3">
    <citation type="submission" date="2015-04" db="UniProtKB">
        <authorList>
            <consortium name="EnsemblPlants"/>
        </authorList>
    </citation>
    <scope>IDENTIFICATION</scope>
    <source>
        <strain evidence="4">cv. Jemalong A17</strain>
    </source>
</reference>
<sequence length="142" mass="15876">MKVIFLGLVLLLASCSQAIANKDDDFIMNFTSKERSLIHSNEPQAHELNGNLQFNGSIEVSTRFNHKVVLLESQNEHKDELSDTTRKVRGGKRGGRGKGRSSGNTHYYHHHNHTANSASATTVSARTHFGVSTFFLCMSFWL</sequence>
<organism evidence="3 5">
    <name type="scientific">Medicago truncatula</name>
    <name type="common">Barrel medic</name>
    <name type="synonym">Medicago tribuloides</name>
    <dbReference type="NCBI Taxonomy" id="3880"/>
    <lineage>
        <taxon>Eukaryota</taxon>
        <taxon>Viridiplantae</taxon>
        <taxon>Streptophyta</taxon>
        <taxon>Embryophyta</taxon>
        <taxon>Tracheophyta</taxon>
        <taxon>Spermatophyta</taxon>
        <taxon>Magnoliopsida</taxon>
        <taxon>eudicotyledons</taxon>
        <taxon>Gunneridae</taxon>
        <taxon>Pentapetalae</taxon>
        <taxon>rosids</taxon>
        <taxon>fabids</taxon>
        <taxon>Fabales</taxon>
        <taxon>Fabaceae</taxon>
        <taxon>Papilionoideae</taxon>
        <taxon>50 kb inversion clade</taxon>
        <taxon>NPAAA clade</taxon>
        <taxon>Hologalegina</taxon>
        <taxon>IRL clade</taxon>
        <taxon>Trifolieae</taxon>
        <taxon>Medicago</taxon>
    </lineage>
</organism>
<dbReference type="EnsemblPlants" id="KEH28566">
    <property type="protein sequence ID" value="KEH28566"/>
    <property type="gene ID" value="MTR_4g007590"/>
</dbReference>
<reference evidence="3 5" key="2">
    <citation type="journal article" date="2014" name="BMC Genomics">
        <title>An improved genome release (version Mt4.0) for the model legume Medicago truncatula.</title>
        <authorList>
            <person name="Tang H."/>
            <person name="Krishnakumar V."/>
            <person name="Bidwell S."/>
            <person name="Rosen B."/>
            <person name="Chan A."/>
            <person name="Zhou S."/>
            <person name="Gentzbittel L."/>
            <person name="Childs K.L."/>
            <person name="Yandell M."/>
            <person name="Gundlach H."/>
            <person name="Mayer K.F."/>
            <person name="Schwartz D.C."/>
            <person name="Town C.D."/>
        </authorList>
    </citation>
    <scope>GENOME REANNOTATION</scope>
    <source>
        <strain evidence="3">A17</strain>
        <strain evidence="4 5">cv. Jemalong A17</strain>
    </source>
</reference>
<evidence type="ECO:0008006" key="6">
    <source>
        <dbReference type="Google" id="ProtNLM"/>
    </source>
</evidence>
<evidence type="ECO:0000313" key="3">
    <source>
        <dbReference type="EMBL" id="KEH28566.1"/>
    </source>
</evidence>